<comment type="caution">
    <text evidence="2">The sequence shown here is derived from an EMBL/GenBank/DDBJ whole genome shotgun (WGS) entry which is preliminary data.</text>
</comment>
<keyword evidence="1" id="KW-0732">Signal</keyword>
<protein>
    <recommendedName>
        <fullName evidence="4">DUF4440 domain-containing protein</fullName>
    </recommendedName>
</protein>
<evidence type="ECO:0000313" key="2">
    <source>
        <dbReference type="EMBL" id="MBG8555735.1"/>
    </source>
</evidence>
<dbReference type="InterPro" id="IPR032710">
    <property type="entry name" value="NTF2-like_dom_sf"/>
</dbReference>
<keyword evidence="3" id="KW-1185">Reference proteome</keyword>
<evidence type="ECO:0000313" key="3">
    <source>
        <dbReference type="Proteomes" id="UP000601099"/>
    </source>
</evidence>
<organism evidence="2 3">
    <name type="scientific">Hymenobacter guriensis</name>
    <dbReference type="NCBI Taxonomy" id="2793065"/>
    <lineage>
        <taxon>Bacteria</taxon>
        <taxon>Pseudomonadati</taxon>
        <taxon>Bacteroidota</taxon>
        <taxon>Cytophagia</taxon>
        <taxon>Cytophagales</taxon>
        <taxon>Hymenobacteraceae</taxon>
        <taxon>Hymenobacter</taxon>
    </lineage>
</organism>
<dbReference type="Proteomes" id="UP000601099">
    <property type="component" value="Unassembled WGS sequence"/>
</dbReference>
<dbReference type="RefSeq" id="WP_196956755.1">
    <property type="nucleotide sequence ID" value="NZ_JADWYK010000016.1"/>
</dbReference>
<dbReference type="Gene3D" id="3.10.450.50">
    <property type="match status" value="1"/>
</dbReference>
<evidence type="ECO:0000256" key="1">
    <source>
        <dbReference type="SAM" id="SignalP"/>
    </source>
</evidence>
<dbReference type="SUPFAM" id="SSF54427">
    <property type="entry name" value="NTF2-like"/>
    <property type="match status" value="1"/>
</dbReference>
<sequence>MRPLSLAGYLLLASSLLSFTSAGLPGGVGHAAGLSRRDAPTEAAILLTMRTFRHAVAVGDSAAAVALFTRAAWLLDQTEPLPKHRFVHLAGCRGWCRPASPLRQYRVSLLPGPDTAVVVETYYRDTPVSTRRRRLPGQGYTAISVVVRQHDQWLISSHTLCRAPAE</sequence>
<proteinExistence type="predicted"/>
<name>A0ABS0L733_9BACT</name>
<feature type="signal peptide" evidence="1">
    <location>
        <begin position="1"/>
        <end position="22"/>
    </location>
</feature>
<reference evidence="2 3" key="1">
    <citation type="submission" date="2020-11" db="EMBL/GenBank/DDBJ databases">
        <title>Hymenobacter sp.</title>
        <authorList>
            <person name="Kim M.K."/>
        </authorList>
    </citation>
    <scope>NUCLEOTIDE SEQUENCE [LARGE SCALE GENOMIC DNA]</scope>
    <source>
        <strain evidence="2 3">BT594</strain>
    </source>
</reference>
<dbReference type="EMBL" id="JADWYK010000016">
    <property type="protein sequence ID" value="MBG8555735.1"/>
    <property type="molecule type" value="Genomic_DNA"/>
</dbReference>
<feature type="chain" id="PRO_5046030335" description="DUF4440 domain-containing protein" evidence="1">
    <location>
        <begin position="23"/>
        <end position="166"/>
    </location>
</feature>
<accession>A0ABS0L733</accession>
<evidence type="ECO:0008006" key="4">
    <source>
        <dbReference type="Google" id="ProtNLM"/>
    </source>
</evidence>
<gene>
    <name evidence="2" type="ORF">I5L79_19480</name>
</gene>